<proteinExistence type="predicted"/>
<sequence>MFEDDCIWISGFDSIKVQMYNTYSTLDRAFKEDRRQGLITLMVDPFSAGELQEPAIPSGNDNGLLTSVSDITPLNAVQQVHDNGMDLPMPVANTAFLNAVQQIHSDGMDLPTPASDITLLNVVQQAVVITANSDSAVLPPMPEF</sequence>
<keyword evidence="2" id="KW-1185">Reference proteome</keyword>
<protein>
    <submittedName>
        <fullName evidence="1">Uncharacterized protein</fullName>
    </submittedName>
</protein>
<name>A0A8H5F456_9AGAR</name>
<dbReference type="Proteomes" id="UP000567179">
    <property type="component" value="Unassembled WGS sequence"/>
</dbReference>
<dbReference type="AlphaFoldDB" id="A0A8H5F456"/>
<evidence type="ECO:0000313" key="1">
    <source>
        <dbReference type="EMBL" id="KAF5323155.1"/>
    </source>
</evidence>
<comment type="caution">
    <text evidence="1">The sequence shown here is derived from an EMBL/GenBank/DDBJ whole genome shotgun (WGS) entry which is preliminary data.</text>
</comment>
<organism evidence="1 2">
    <name type="scientific">Psilocybe cf. subviscida</name>
    <dbReference type="NCBI Taxonomy" id="2480587"/>
    <lineage>
        <taxon>Eukaryota</taxon>
        <taxon>Fungi</taxon>
        <taxon>Dikarya</taxon>
        <taxon>Basidiomycota</taxon>
        <taxon>Agaricomycotina</taxon>
        <taxon>Agaricomycetes</taxon>
        <taxon>Agaricomycetidae</taxon>
        <taxon>Agaricales</taxon>
        <taxon>Agaricineae</taxon>
        <taxon>Strophariaceae</taxon>
        <taxon>Psilocybe</taxon>
    </lineage>
</organism>
<dbReference type="EMBL" id="JAACJJ010000023">
    <property type="protein sequence ID" value="KAF5323155.1"/>
    <property type="molecule type" value="Genomic_DNA"/>
</dbReference>
<accession>A0A8H5F456</accession>
<gene>
    <name evidence="1" type="ORF">D9619_013767</name>
</gene>
<evidence type="ECO:0000313" key="2">
    <source>
        <dbReference type="Proteomes" id="UP000567179"/>
    </source>
</evidence>
<reference evidence="1 2" key="1">
    <citation type="journal article" date="2020" name="ISME J.">
        <title>Uncovering the hidden diversity of litter-decomposition mechanisms in mushroom-forming fungi.</title>
        <authorList>
            <person name="Floudas D."/>
            <person name="Bentzer J."/>
            <person name="Ahren D."/>
            <person name="Johansson T."/>
            <person name="Persson P."/>
            <person name="Tunlid A."/>
        </authorList>
    </citation>
    <scope>NUCLEOTIDE SEQUENCE [LARGE SCALE GENOMIC DNA]</scope>
    <source>
        <strain evidence="1 2">CBS 101986</strain>
    </source>
</reference>